<dbReference type="Proteomes" id="UP001321763">
    <property type="component" value="Chromosome"/>
</dbReference>
<dbReference type="GO" id="GO:0019521">
    <property type="term" value="P:D-gluconate metabolic process"/>
    <property type="evidence" value="ECO:0007669"/>
    <property type="project" value="UniProtKB-KW"/>
</dbReference>
<keyword evidence="5 9" id="KW-0521">NADP</keyword>
<evidence type="ECO:0000313" key="14">
    <source>
        <dbReference type="Proteomes" id="UP001321763"/>
    </source>
</evidence>
<accession>A0A4Q0VFV0</accession>
<dbReference type="NCBIfam" id="TIGR00873">
    <property type="entry name" value="gnd"/>
    <property type="match status" value="1"/>
</dbReference>
<feature type="binding site" evidence="8">
    <location>
        <begin position="10"/>
        <end position="15"/>
    </location>
    <ligand>
        <name>NADP(+)</name>
        <dbReference type="ChEBI" id="CHEBI:58349"/>
    </ligand>
</feature>
<dbReference type="InterPro" id="IPR006183">
    <property type="entry name" value="Pgluconate_DH"/>
</dbReference>
<dbReference type="InterPro" id="IPR006113">
    <property type="entry name" value="6PGDH_Gnd/GntZ"/>
</dbReference>
<dbReference type="Gene3D" id="1.10.1040.10">
    <property type="entry name" value="N-(1-d-carboxylethyl)-l-norvaline Dehydrogenase, domain 2"/>
    <property type="match status" value="1"/>
</dbReference>
<evidence type="ECO:0000313" key="13">
    <source>
        <dbReference type="Proteomes" id="UP000290921"/>
    </source>
</evidence>
<evidence type="ECO:0000256" key="8">
    <source>
        <dbReference type="PIRSR" id="PIRSR000109-3"/>
    </source>
</evidence>
<evidence type="ECO:0000256" key="4">
    <source>
        <dbReference type="ARBA" id="ARBA00023064"/>
    </source>
</evidence>
<evidence type="ECO:0000256" key="1">
    <source>
        <dbReference type="ARBA" id="ARBA00008419"/>
    </source>
</evidence>
<dbReference type="FunFam" id="1.20.5.320:FF:000001">
    <property type="entry name" value="6-phosphogluconate dehydrogenase, decarboxylating"/>
    <property type="match status" value="1"/>
</dbReference>
<feature type="active site" description="Proton donor" evidence="6">
    <location>
        <position position="189"/>
    </location>
</feature>
<comment type="pathway">
    <text evidence="5 9">Carbohydrate degradation; pentose phosphate pathway; D-ribulose 5-phosphate from D-glucose 6-phosphate (oxidative stage): step 3/3.</text>
</comment>
<dbReference type="Gene3D" id="1.20.5.320">
    <property type="entry name" value="6-Phosphogluconate Dehydrogenase, domain 3"/>
    <property type="match status" value="1"/>
</dbReference>
<dbReference type="EMBL" id="QMAP01000002">
    <property type="protein sequence ID" value="RXI49925.1"/>
    <property type="molecule type" value="Genomic_DNA"/>
</dbReference>
<feature type="binding site" description="in other chain" evidence="7">
    <location>
        <position position="287"/>
    </location>
    <ligand>
        <name>substrate</name>
        <note>ligand shared between dimeric partners</note>
    </ligand>
</feature>
<evidence type="ECO:0000256" key="2">
    <source>
        <dbReference type="ARBA" id="ARBA00011738"/>
    </source>
</evidence>
<protein>
    <recommendedName>
        <fullName evidence="5 9">6-phosphogluconate dehydrogenase, decarboxylating</fullName>
        <ecNumber evidence="5 9">1.1.1.44</ecNumber>
    </recommendedName>
</protein>
<evidence type="ECO:0000256" key="9">
    <source>
        <dbReference type="RuleBase" id="RU000485"/>
    </source>
</evidence>
<name>A0A4Q0VFV0_CLOTA</name>
<reference evidence="12 13" key="1">
    <citation type="submission" date="2018-06" db="EMBL/GenBank/DDBJ databases">
        <title>Genome conservation of Clostridium tetani.</title>
        <authorList>
            <person name="Bruggemann H."/>
            <person name="Popoff M.R."/>
        </authorList>
    </citation>
    <scope>NUCLEOTIDE SEQUENCE [LARGE SCALE GENOMIC DNA]</scope>
    <source>
        <strain evidence="12 13">2017.061</strain>
    </source>
</reference>
<evidence type="ECO:0000313" key="11">
    <source>
        <dbReference type="EMBL" id="BDR81567.1"/>
    </source>
</evidence>
<dbReference type="GO" id="GO:0050661">
    <property type="term" value="F:NADP binding"/>
    <property type="evidence" value="ECO:0007669"/>
    <property type="project" value="InterPro"/>
</dbReference>
<dbReference type="FunFam" id="1.10.1040.10:FF:000002">
    <property type="entry name" value="6-phosphogluconate dehydrogenase, decarboxylating"/>
    <property type="match status" value="1"/>
</dbReference>
<dbReference type="UniPathway" id="UPA00115">
    <property type="reaction ID" value="UER00410"/>
</dbReference>
<keyword evidence="3 5" id="KW-0560">Oxidoreductase</keyword>
<dbReference type="Pfam" id="PF03446">
    <property type="entry name" value="NAD_binding_2"/>
    <property type="match status" value="1"/>
</dbReference>
<feature type="binding site" evidence="8">
    <location>
        <begin position="74"/>
        <end position="76"/>
    </location>
    <ligand>
        <name>NADP(+)</name>
        <dbReference type="ChEBI" id="CHEBI:58349"/>
    </ligand>
</feature>
<feature type="active site" description="Proton acceptor" evidence="6">
    <location>
        <position position="182"/>
    </location>
</feature>
<keyword evidence="4 9" id="KW-0311">Gluconate utilization</keyword>
<evidence type="ECO:0000256" key="5">
    <source>
        <dbReference type="PIRNR" id="PIRNR000109"/>
    </source>
</evidence>
<feature type="binding site" description="in other chain" evidence="7">
    <location>
        <position position="190"/>
    </location>
    <ligand>
        <name>substrate</name>
        <note>ligand shared between dimeric partners</note>
    </ligand>
</feature>
<evidence type="ECO:0000256" key="3">
    <source>
        <dbReference type="ARBA" id="ARBA00023002"/>
    </source>
</evidence>
<keyword evidence="5 9" id="KW-0570">Pentose shunt</keyword>
<dbReference type="InterPro" id="IPR006184">
    <property type="entry name" value="6PGdom_BS"/>
</dbReference>
<feature type="binding site" description="in other chain" evidence="7">
    <location>
        <position position="102"/>
    </location>
    <ligand>
        <name>substrate</name>
        <note>ligand shared between dimeric partners</note>
    </ligand>
</feature>
<evidence type="ECO:0000313" key="12">
    <source>
        <dbReference type="EMBL" id="RXI49925.1"/>
    </source>
</evidence>
<dbReference type="GO" id="GO:0006098">
    <property type="term" value="P:pentose-phosphate shunt"/>
    <property type="evidence" value="ECO:0007669"/>
    <property type="project" value="UniProtKB-UniPathway"/>
</dbReference>
<comment type="function">
    <text evidence="5">Catalyzes the oxidative decarboxylation of 6-phosphogluconate to ribulose 5-phosphate and CO(2), with concomitant reduction of NADP to NADPH.</text>
</comment>
<sequence length="473" mass="53732">MNKQDIGLIGLSVMGSNLALNMADKGYKVAIFNRTTTVIDEVLEKYKHSNLFGKYSLKQLIDSLERPRKIIMMIKAGEPVDMLIEQILPYLDEEDILIDGGNSYFKDTQRRSKYLKEKGIKFLGVGISGGEEGARFGPAIMPGGDFDSYEKVKCIFEDIAAKINGEPCCNYVGENGAGHYVKMVHNGIEYADMQLISEAYMLLKYLGKLNNEELHRIFAKWNEGELESYLIKITSNIFTVKDRETNNYLLDMILDKASQKGTGKWTNMEAIDLGVDVSIITSALNGRFMSNLKEERVRASKILNGKVNSIINIEKEEFVELVRRSLYLSKIACYAQGFQLLKVASKTYNWDLQYGNIARIFRGGCIIQARFLKDIISAYEENNNACNLMITKVFSKIINEYDKSLRKTISIAINQGIPVTAMSSALGYMDTYRSYNLGANLIQAQRDYFGAHTFQRIDKEGNFHYDWVNNYEK</sequence>
<dbReference type="SUPFAM" id="SSF48179">
    <property type="entry name" value="6-phosphogluconate dehydrogenase C-terminal domain-like"/>
    <property type="match status" value="1"/>
</dbReference>
<dbReference type="SUPFAM" id="SSF51735">
    <property type="entry name" value="NAD(P)-binding Rossmann-fold domains"/>
    <property type="match status" value="1"/>
</dbReference>
<evidence type="ECO:0000256" key="6">
    <source>
        <dbReference type="PIRSR" id="PIRSR000109-1"/>
    </source>
</evidence>
<dbReference type="EC" id="1.1.1.44" evidence="5 9"/>
<organism evidence="12 13">
    <name type="scientific">Clostridium tetani</name>
    <dbReference type="NCBI Taxonomy" id="1513"/>
    <lineage>
        <taxon>Bacteria</taxon>
        <taxon>Bacillati</taxon>
        <taxon>Bacillota</taxon>
        <taxon>Clostridia</taxon>
        <taxon>Eubacteriales</taxon>
        <taxon>Clostridiaceae</taxon>
        <taxon>Clostridium</taxon>
    </lineage>
</organism>
<reference evidence="11 14" key="2">
    <citation type="submission" date="2022-09" db="EMBL/GenBank/DDBJ databases">
        <title>complete genome sequences of Clostridium tetani str. KHSU-234311-028 isolated from soil.</title>
        <authorList>
            <person name="Sekizuka T."/>
            <person name="Shitada C."/>
            <person name="Takahashi M."/>
            <person name="Kuroda M."/>
        </authorList>
    </citation>
    <scope>NUCLEOTIDE SEQUENCE [LARGE SCALE GENOMIC DNA]</scope>
    <source>
        <strain evidence="11 14">KHSU-234311-028</strain>
    </source>
</reference>
<feature type="binding site" description="in other chain" evidence="7">
    <location>
        <begin position="128"/>
        <end position="130"/>
    </location>
    <ligand>
        <name>substrate</name>
        <note>ligand shared between dimeric partners</note>
    </ligand>
</feature>
<dbReference type="PIRSF" id="PIRSF000109">
    <property type="entry name" value="6PGD"/>
    <property type="match status" value="1"/>
</dbReference>
<dbReference type="PROSITE" id="PS00461">
    <property type="entry name" value="6PGD"/>
    <property type="match status" value="1"/>
</dbReference>
<feature type="binding site" description="in other chain" evidence="7">
    <location>
        <position position="260"/>
    </location>
    <ligand>
        <name>substrate</name>
        <note>ligand shared between dimeric partners</note>
    </ligand>
</feature>
<dbReference type="InterPro" id="IPR013328">
    <property type="entry name" value="6PGD_dom2"/>
</dbReference>
<dbReference type="InterPro" id="IPR008927">
    <property type="entry name" value="6-PGluconate_DH-like_C_sf"/>
</dbReference>
<dbReference type="Proteomes" id="UP000290921">
    <property type="component" value="Unassembled WGS sequence"/>
</dbReference>
<dbReference type="PRINTS" id="PR00076">
    <property type="entry name" value="6PGDHDRGNASE"/>
</dbReference>
<proteinExistence type="inferred from homology"/>
<feature type="binding site" evidence="7">
    <location>
        <position position="452"/>
    </location>
    <ligand>
        <name>substrate</name>
        <note>ligand shared between dimeric partners</note>
    </ligand>
</feature>
<comment type="similarity">
    <text evidence="1 5 9">Belongs to the 6-phosphogluconate dehydrogenase family.</text>
</comment>
<feature type="binding site" description="in other chain" evidence="7">
    <location>
        <begin position="185"/>
        <end position="186"/>
    </location>
    <ligand>
        <name>substrate</name>
        <note>ligand shared between dimeric partners</note>
    </ligand>
</feature>
<evidence type="ECO:0000259" key="10">
    <source>
        <dbReference type="SMART" id="SM01350"/>
    </source>
</evidence>
<dbReference type="AlphaFoldDB" id="A0A4Q0VFV0"/>
<dbReference type="EMBL" id="AP026818">
    <property type="protein sequence ID" value="BDR81567.1"/>
    <property type="molecule type" value="Genomic_DNA"/>
</dbReference>
<dbReference type="InterPro" id="IPR006114">
    <property type="entry name" value="6PGDH_C"/>
</dbReference>
<evidence type="ECO:0000256" key="7">
    <source>
        <dbReference type="PIRSR" id="PIRSR000109-2"/>
    </source>
</evidence>
<dbReference type="Pfam" id="PF00393">
    <property type="entry name" value="6PGD"/>
    <property type="match status" value="1"/>
</dbReference>
<feature type="binding site" evidence="7">
    <location>
        <position position="446"/>
    </location>
    <ligand>
        <name>substrate</name>
        <note>ligand shared between dimeric partners</note>
    </ligand>
</feature>
<feature type="binding site" evidence="8">
    <location>
        <position position="102"/>
    </location>
    <ligand>
        <name>NADP(+)</name>
        <dbReference type="ChEBI" id="CHEBI:58349"/>
    </ligand>
</feature>
<dbReference type="GO" id="GO:0004616">
    <property type="term" value="F:phosphogluconate dehydrogenase (decarboxylating) activity"/>
    <property type="evidence" value="ECO:0007669"/>
    <property type="project" value="UniProtKB-EC"/>
</dbReference>
<feature type="domain" description="6-phosphogluconate dehydrogenase C-terminal" evidence="10">
    <location>
        <begin position="178"/>
        <end position="468"/>
    </location>
</feature>
<feature type="binding site" evidence="8">
    <location>
        <begin position="33"/>
        <end position="35"/>
    </location>
    <ligand>
        <name>NADP(+)</name>
        <dbReference type="ChEBI" id="CHEBI:58349"/>
    </ligand>
</feature>
<dbReference type="PANTHER" id="PTHR11811">
    <property type="entry name" value="6-PHOSPHOGLUCONATE DEHYDROGENASE"/>
    <property type="match status" value="1"/>
</dbReference>
<dbReference type="InterPro" id="IPR006115">
    <property type="entry name" value="6PGDH_NADP-bd"/>
</dbReference>
<dbReference type="Gene3D" id="3.40.50.720">
    <property type="entry name" value="NAD(P)-binding Rossmann-like Domain"/>
    <property type="match status" value="1"/>
</dbReference>
<comment type="subunit">
    <text evidence="2 5">Homodimer.</text>
</comment>
<gene>
    <name evidence="11" type="primary">gndA</name>
    <name evidence="12" type="ORF">DP130_02760</name>
    <name evidence="11" type="ORF">K234311028_18130</name>
</gene>
<dbReference type="FunFam" id="3.40.50.720:FF:000007">
    <property type="entry name" value="6-phosphogluconate dehydrogenase, decarboxylating"/>
    <property type="match status" value="1"/>
</dbReference>
<dbReference type="InterPro" id="IPR036291">
    <property type="entry name" value="NAD(P)-bd_dom_sf"/>
</dbReference>
<dbReference type="NCBIfam" id="NF006765">
    <property type="entry name" value="PRK09287.1"/>
    <property type="match status" value="1"/>
</dbReference>
<dbReference type="RefSeq" id="WP_129029838.1">
    <property type="nucleotide sequence ID" value="NZ_AP026806.1"/>
</dbReference>
<dbReference type="SMART" id="SM01350">
    <property type="entry name" value="6PGD"/>
    <property type="match status" value="1"/>
</dbReference>
<comment type="catalytic activity">
    <reaction evidence="5 9">
        <text>6-phospho-D-gluconate + NADP(+) = D-ribulose 5-phosphate + CO2 + NADPH</text>
        <dbReference type="Rhea" id="RHEA:10116"/>
        <dbReference type="ChEBI" id="CHEBI:16526"/>
        <dbReference type="ChEBI" id="CHEBI:57783"/>
        <dbReference type="ChEBI" id="CHEBI:58121"/>
        <dbReference type="ChEBI" id="CHEBI:58349"/>
        <dbReference type="ChEBI" id="CHEBI:58759"/>
        <dbReference type="EC" id="1.1.1.44"/>
    </reaction>
</comment>